<dbReference type="FunFam" id="3.40.630.20:FF:000001">
    <property type="entry name" value="Pyrrolidone-carboxylate peptidase"/>
    <property type="match status" value="1"/>
</dbReference>
<dbReference type="PIRSF" id="PIRSF015592">
    <property type="entry name" value="Prld-crbxl_pptds"/>
    <property type="match status" value="1"/>
</dbReference>
<dbReference type="Pfam" id="PF01470">
    <property type="entry name" value="Peptidase_C15"/>
    <property type="match status" value="1"/>
</dbReference>
<dbReference type="InterPro" id="IPR016125">
    <property type="entry name" value="Peptidase_C15-like"/>
</dbReference>
<dbReference type="CDD" id="cd00501">
    <property type="entry name" value="Peptidase_C15"/>
    <property type="match status" value="1"/>
</dbReference>
<sequence length="210" mass="22230">MILLSGFEPFDGDAANPSWGAVRVARDILRAEGLEVEAVELPCVFGESAQELRQQIARLQPDLVICAGLASGRERLSLERVAINCDDARIPDNAGKRPVDEEVVPGGPAAYFSTLPVKAALRALQIAGLRAEVSQTAGTYVCNHVFYALMHHLATEAPGTRGGFIHVPREPQEGIPGGMSLQDMGEGIAVVVLTALATAQDLKFSAGAVF</sequence>
<dbReference type="GO" id="GO:0006508">
    <property type="term" value="P:proteolysis"/>
    <property type="evidence" value="ECO:0007669"/>
    <property type="project" value="UniProtKB-KW"/>
</dbReference>
<keyword evidence="11" id="KW-1185">Reference proteome</keyword>
<dbReference type="NCBIfam" id="TIGR00504">
    <property type="entry name" value="pyro_pdase"/>
    <property type="match status" value="1"/>
</dbReference>
<keyword evidence="7" id="KW-0378">Hydrolase</keyword>
<dbReference type="Gene3D" id="3.40.630.20">
    <property type="entry name" value="Peptidase C15, pyroglutamyl peptidase I-like"/>
    <property type="match status" value="1"/>
</dbReference>
<evidence type="ECO:0000256" key="6">
    <source>
        <dbReference type="ARBA" id="ARBA00022670"/>
    </source>
</evidence>
<comment type="function">
    <text evidence="2">Removes 5-oxoproline from various penultimate amino acid residues except L-proline.</text>
</comment>
<dbReference type="PRINTS" id="PR00706">
    <property type="entry name" value="PYROGLUPTASE"/>
</dbReference>
<evidence type="ECO:0000256" key="3">
    <source>
        <dbReference type="ARBA" id="ARBA00004496"/>
    </source>
</evidence>
<dbReference type="NCBIfam" id="NF009676">
    <property type="entry name" value="PRK13197.1"/>
    <property type="match status" value="1"/>
</dbReference>
<gene>
    <name evidence="10" type="ORF">SAMN05216555_108154</name>
</gene>
<evidence type="ECO:0000256" key="4">
    <source>
        <dbReference type="ARBA" id="ARBA00006641"/>
    </source>
</evidence>
<dbReference type="AlphaFoldDB" id="A0A1G8S5N1"/>
<comment type="similarity">
    <text evidence="4">Belongs to the peptidase C15 family.</text>
</comment>
<protein>
    <recommendedName>
        <fullName evidence="9">Pyroglutamyl-peptidase I</fullName>
        <ecNumber evidence="9">3.4.19.3</ecNumber>
    </recommendedName>
</protein>
<evidence type="ECO:0000256" key="8">
    <source>
        <dbReference type="ARBA" id="ARBA00022807"/>
    </source>
</evidence>
<feature type="active site" evidence="9">
    <location>
        <position position="142"/>
    </location>
</feature>
<dbReference type="PANTHER" id="PTHR23402:SF1">
    <property type="entry name" value="PYROGLUTAMYL-PEPTIDASE I"/>
    <property type="match status" value="1"/>
</dbReference>
<evidence type="ECO:0000256" key="7">
    <source>
        <dbReference type="ARBA" id="ARBA00022801"/>
    </source>
</evidence>
<keyword evidence="5" id="KW-0963">Cytoplasm</keyword>
<keyword evidence="6" id="KW-0645">Protease</keyword>
<dbReference type="GO" id="GO:0016920">
    <property type="term" value="F:pyroglutamyl-peptidase activity"/>
    <property type="evidence" value="ECO:0007669"/>
    <property type="project" value="UniProtKB-EC"/>
</dbReference>
<evidence type="ECO:0000256" key="9">
    <source>
        <dbReference type="PROSITE-ProRule" id="PRU10077"/>
    </source>
</evidence>
<name>A0A1G8S5N1_9MICC</name>
<dbReference type="SUPFAM" id="SSF53182">
    <property type="entry name" value="Pyrrolidone carboxyl peptidase (pyroglutamate aminopeptidase)"/>
    <property type="match status" value="1"/>
</dbReference>
<evidence type="ECO:0000256" key="5">
    <source>
        <dbReference type="ARBA" id="ARBA00022490"/>
    </source>
</evidence>
<comment type="catalytic activity">
    <reaction evidence="1 9">
        <text>Release of an N-terminal pyroglutamyl group from a polypeptide, the second amino acid generally not being Pro.</text>
        <dbReference type="EC" id="3.4.19.3"/>
    </reaction>
</comment>
<dbReference type="InterPro" id="IPR000816">
    <property type="entry name" value="Peptidase_C15"/>
</dbReference>
<evidence type="ECO:0000313" key="10">
    <source>
        <dbReference type="EMBL" id="SDJ23970.1"/>
    </source>
</evidence>
<dbReference type="RefSeq" id="WP_074589240.1">
    <property type="nucleotide sequence ID" value="NZ_FNEI01000008.1"/>
</dbReference>
<accession>A0A1G8S5N1</accession>
<dbReference type="InterPro" id="IPR033694">
    <property type="entry name" value="PGPEP1_Cys_AS"/>
</dbReference>
<dbReference type="InterPro" id="IPR029762">
    <property type="entry name" value="PGP-I_bact-type"/>
</dbReference>
<dbReference type="STRING" id="1045773.SAMN05216555_108154"/>
<evidence type="ECO:0000256" key="1">
    <source>
        <dbReference type="ARBA" id="ARBA00001770"/>
    </source>
</evidence>
<dbReference type="EMBL" id="FNEI01000008">
    <property type="protein sequence ID" value="SDJ23970.1"/>
    <property type="molecule type" value="Genomic_DNA"/>
</dbReference>
<dbReference type="Proteomes" id="UP000182130">
    <property type="component" value="Unassembled WGS sequence"/>
</dbReference>
<organism evidence="10 11">
    <name type="scientific">Arthrobacter cupressi</name>
    <dbReference type="NCBI Taxonomy" id="1045773"/>
    <lineage>
        <taxon>Bacteria</taxon>
        <taxon>Bacillati</taxon>
        <taxon>Actinomycetota</taxon>
        <taxon>Actinomycetes</taxon>
        <taxon>Micrococcales</taxon>
        <taxon>Micrococcaceae</taxon>
        <taxon>Arthrobacter</taxon>
    </lineage>
</organism>
<reference evidence="11" key="1">
    <citation type="submission" date="2016-10" db="EMBL/GenBank/DDBJ databases">
        <authorList>
            <person name="Varghese N."/>
            <person name="Submissions S."/>
        </authorList>
    </citation>
    <scope>NUCLEOTIDE SEQUENCE [LARGE SCALE GENOMIC DNA]</scope>
    <source>
        <strain evidence="11">CGMCC 1.10783</strain>
    </source>
</reference>
<dbReference type="PANTHER" id="PTHR23402">
    <property type="entry name" value="PROTEASE FAMILY C15 PYROGLUTAMYL-PEPTIDASE I-RELATED"/>
    <property type="match status" value="1"/>
</dbReference>
<dbReference type="InterPro" id="IPR036440">
    <property type="entry name" value="Peptidase_C15-like_sf"/>
</dbReference>
<keyword evidence="8" id="KW-0788">Thiol protease</keyword>
<proteinExistence type="inferred from homology"/>
<dbReference type="EC" id="3.4.19.3" evidence="9"/>
<dbReference type="GO" id="GO:0005829">
    <property type="term" value="C:cytosol"/>
    <property type="evidence" value="ECO:0007669"/>
    <property type="project" value="InterPro"/>
</dbReference>
<comment type="subcellular location">
    <subcellularLocation>
        <location evidence="3">Cytoplasm</location>
    </subcellularLocation>
</comment>
<dbReference type="PROSITE" id="PS01334">
    <property type="entry name" value="PYRASE_CYS"/>
    <property type="match status" value="1"/>
</dbReference>
<dbReference type="OrthoDB" id="9779738at2"/>
<evidence type="ECO:0000256" key="2">
    <source>
        <dbReference type="ARBA" id="ARBA00002280"/>
    </source>
</evidence>
<evidence type="ECO:0000313" key="11">
    <source>
        <dbReference type="Proteomes" id="UP000182130"/>
    </source>
</evidence>